<name>A0ABW7X796_9NOCA</name>
<dbReference type="NCBIfam" id="NF004846">
    <property type="entry name" value="PRK06197.1"/>
    <property type="match status" value="1"/>
</dbReference>
<dbReference type="SUPFAM" id="SSF51735">
    <property type="entry name" value="NAD(P)-binding Rossmann-fold domains"/>
    <property type="match status" value="1"/>
</dbReference>
<reference evidence="3 4" key="1">
    <citation type="submission" date="2024-10" db="EMBL/GenBank/DDBJ databases">
        <title>The Natural Products Discovery Center: Release of the First 8490 Sequenced Strains for Exploring Actinobacteria Biosynthetic Diversity.</title>
        <authorList>
            <person name="Kalkreuter E."/>
            <person name="Kautsar S.A."/>
            <person name="Yang D."/>
            <person name="Bader C.D."/>
            <person name="Teijaro C.N."/>
            <person name="Fluegel L."/>
            <person name="Davis C.M."/>
            <person name="Simpson J.R."/>
            <person name="Lauterbach L."/>
            <person name="Steele A.D."/>
            <person name="Gui C."/>
            <person name="Meng S."/>
            <person name="Li G."/>
            <person name="Viehrig K."/>
            <person name="Ye F."/>
            <person name="Su P."/>
            <person name="Kiefer A.F."/>
            <person name="Nichols A."/>
            <person name="Cepeda A.J."/>
            <person name="Yan W."/>
            <person name="Fan B."/>
            <person name="Jiang Y."/>
            <person name="Adhikari A."/>
            <person name="Zheng C.-J."/>
            <person name="Schuster L."/>
            <person name="Cowan T.M."/>
            <person name="Smanski M.J."/>
            <person name="Chevrette M.G."/>
            <person name="De Carvalho L.P.S."/>
            <person name="Shen B."/>
        </authorList>
    </citation>
    <scope>NUCLEOTIDE SEQUENCE [LARGE SCALE GENOMIC DNA]</scope>
    <source>
        <strain evidence="3 4">NPDC019275</strain>
    </source>
</reference>
<evidence type="ECO:0000313" key="4">
    <source>
        <dbReference type="Proteomes" id="UP001611415"/>
    </source>
</evidence>
<dbReference type="Gene3D" id="3.40.50.720">
    <property type="entry name" value="NAD(P)-binding Rossmann-like Domain"/>
    <property type="match status" value="1"/>
</dbReference>
<dbReference type="Proteomes" id="UP001611415">
    <property type="component" value="Unassembled WGS sequence"/>
</dbReference>
<dbReference type="InterPro" id="IPR002347">
    <property type="entry name" value="SDR_fam"/>
</dbReference>
<comment type="caution">
    <text evidence="3">The sequence shown here is derived from an EMBL/GenBank/DDBJ whole genome shotgun (WGS) entry which is preliminary data.</text>
</comment>
<evidence type="ECO:0000256" key="1">
    <source>
        <dbReference type="ARBA" id="ARBA00006484"/>
    </source>
</evidence>
<evidence type="ECO:0000313" key="3">
    <source>
        <dbReference type="EMBL" id="MFI2476895.1"/>
    </source>
</evidence>
<dbReference type="EMBL" id="JBIRYO010000020">
    <property type="protein sequence ID" value="MFI2476895.1"/>
    <property type="molecule type" value="Genomic_DNA"/>
</dbReference>
<evidence type="ECO:0000256" key="2">
    <source>
        <dbReference type="ARBA" id="ARBA00023002"/>
    </source>
</evidence>
<dbReference type="PRINTS" id="PR00081">
    <property type="entry name" value="GDHRDH"/>
</dbReference>
<sequence length="312" mass="32800">MFWNASQIPDQRGRTAVVTGANGGLGLETARQLAAKGAHVVMAVRNQDKAAAAMEDIRTAAPGASLELVSLDLSAQASVHAAGEKILGSHKRIDLLINNAGVMATGEAKTVDGFEMQFGVDHLGHWTLTSLLLPSLLRTPGARVVTVTSTAHHMGRAVDPANPHLEGRYGPWRAYGQAKLANFHFGLGLQREFERAGVGAASLLAHPGLSNTNLQAVSVRESGGGLTQRFSHWAAVHTGMSAPDGALPQLRAATDPAANGGDFYGPMFVNNGPPVRKPIFRRIGMNSAIAKLWEVSERETGVPIDVSTAASS</sequence>
<dbReference type="PANTHER" id="PTHR24320">
    <property type="entry name" value="RETINOL DEHYDROGENASE"/>
    <property type="match status" value="1"/>
</dbReference>
<dbReference type="PANTHER" id="PTHR24320:SF148">
    <property type="entry name" value="NAD(P)-BINDING ROSSMANN-FOLD SUPERFAMILY PROTEIN"/>
    <property type="match status" value="1"/>
</dbReference>
<dbReference type="RefSeq" id="WP_357408025.1">
    <property type="nucleotide sequence ID" value="NZ_JBEYCD010000011.1"/>
</dbReference>
<protein>
    <submittedName>
        <fullName evidence="3">Oxidoreductase</fullName>
    </submittedName>
</protein>
<proteinExistence type="inferred from homology"/>
<accession>A0ABW7X796</accession>
<gene>
    <name evidence="3" type="ORF">ACH49W_26230</name>
</gene>
<organism evidence="3 4">
    <name type="scientific">Nocardia xishanensis</name>
    <dbReference type="NCBI Taxonomy" id="238964"/>
    <lineage>
        <taxon>Bacteria</taxon>
        <taxon>Bacillati</taxon>
        <taxon>Actinomycetota</taxon>
        <taxon>Actinomycetes</taxon>
        <taxon>Mycobacteriales</taxon>
        <taxon>Nocardiaceae</taxon>
        <taxon>Nocardia</taxon>
    </lineage>
</organism>
<dbReference type="InterPro" id="IPR036291">
    <property type="entry name" value="NAD(P)-bd_dom_sf"/>
</dbReference>
<comment type="similarity">
    <text evidence="1">Belongs to the short-chain dehydrogenases/reductases (SDR) family.</text>
</comment>
<dbReference type="Pfam" id="PF00106">
    <property type="entry name" value="adh_short"/>
    <property type="match status" value="1"/>
</dbReference>
<keyword evidence="2" id="KW-0560">Oxidoreductase</keyword>
<keyword evidence="4" id="KW-1185">Reference proteome</keyword>